<dbReference type="EMBL" id="CP030032">
    <property type="protein sequence ID" value="AWV89923.1"/>
    <property type="molecule type" value="Genomic_DNA"/>
</dbReference>
<sequence length="274" mass="28867">MLASSHPALAGGPSTPDDPAKIVAAQKHFDEGVAAYQREAYDVALEEFRQAYDQVPAAVFLYNAARMAEKLERLDESLKLAELAHFQIERPLPPPLVEKTNELIERLNHSLAKADAKRKKNIAMKYTPKPMAQAPTPAASAADTERAGHASGWSALGYSGAGIAVVGIGLIGAATYLGADASAQLDELATVTSATDYNERRANIESQQSMGQGFLYSGIATVALGGAFIAWDLMSPTERPSREPSTSGNVSISGVSASISADSTSAGIMLRGVY</sequence>
<dbReference type="Proteomes" id="UP000249799">
    <property type="component" value="Chromosome"/>
</dbReference>
<evidence type="ECO:0000256" key="1">
    <source>
        <dbReference type="SAM" id="Coils"/>
    </source>
</evidence>
<evidence type="ECO:0000256" key="2">
    <source>
        <dbReference type="SAM" id="Phobius"/>
    </source>
</evidence>
<evidence type="ECO:0008006" key="5">
    <source>
        <dbReference type="Google" id="ProtNLM"/>
    </source>
</evidence>
<accession>A0A2Z4FLS9</accession>
<keyword evidence="2" id="KW-1133">Transmembrane helix</keyword>
<keyword evidence="2" id="KW-0472">Membrane</keyword>
<proteinExistence type="predicted"/>
<feature type="transmembrane region" description="Helical" evidence="2">
    <location>
        <begin position="155"/>
        <end position="179"/>
    </location>
</feature>
<dbReference type="Gene3D" id="1.25.40.10">
    <property type="entry name" value="Tetratricopeptide repeat domain"/>
    <property type="match status" value="1"/>
</dbReference>
<evidence type="ECO:0000313" key="4">
    <source>
        <dbReference type="Proteomes" id="UP000249799"/>
    </source>
</evidence>
<dbReference type="KEGG" id="bsed:DN745_11460"/>
<dbReference type="InterPro" id="IPR011990">
    <property type="entry name" value="TPR-like_helical_dom_sf"/>
</dbReference>
<organism evidence="3 4">
    <name type="scientific">Bradymonas sediminis</name>
    <dbReference type="NCBI Taxonomy" id="1548548"/>
    <lineage>
        <taxon>Bacteria</taxon>
        <taxon>Deltaproteobacteria</taxon>
        <taxon>Bradymonadales</taxon>
        <taxon>Bradymonadaceae</taxon>
        <taxon>Bradymonas</taxon>
    </lineage>
</organism>
<dbReference type="SUPFAM" id="SSF48452">
    <property type="entry name" value="TPR-like"/>
    <property type="match status" value="1"/>
</dbReference>
<name>A0A2Z4FLS9_9DELT</name>
<keyword evidence="1" id="KW-0175">Coiled coil</keyword>
<keyword evidence="4" id="KW-1185">Reference proteome</keyword>
<evidence type="ECO:0000313" key="3">
    <source>
        <dbReference type="EMBL" id="AWV89923.1"/>
    </source>
</evidence>
<dbReference type="AlphaFoldDB" id="A0A2Z4FLS9"/>
<keyword evidence="2" id="KW-0812">Transmembrane</keyword>
<feature type="transmembrane region" description="Helical" evidence="2">
    <location>
        <begin position="214"/>
        <end position="234"/>
    </location>
</feature>
<feature type="coiled-coil region" evidence="1">
    <location>
        <begin position="64"/>
        <end position="117"/>
    </location>
</feature>
<reference evidence="3 4" key="1">
    <citation type="submission" date="2018-06" db="EMBL/GenBank/DDBJ databases">
        <title>Lujinxingia sediminis gen. nov. sp. nov., a new facultative anaerobic member of the class Deltaproteobacteria, and proposal of Lujinxingaceae fam. nov.</title>
        <authorList>
            <person name="Guo L.-Y."/>
            <person name="Li C.-M."/>
            <person name="Wang S."/>
            <person name="Du Z.-J."/>
        </authorList>
    </citation>
    <scope>NUCLEOTIDE SEQUENCE [LARGE SCALE GENOMIC DNA]</scope>
    <source>
        <strain evidence="3 4">FA350</strain>
    </source>
</reference>
<protein>
    <recommendedName>
        <fullName evidence="5">Tetratricopeptide repeat protein</fullName>
    </recommendedName>
</protein>
<gene>
    <name evidence="3" type="ORF">DN745_11460</name>
</gene>